<dbReference type="PROSITE" id="PS51318">
    <property type="entry name" value="TAT"/>
    <property type="match status" value="1"/>
</dbReference>
<gene>
    <name evidence="1" type="ORF">S01H1_29437</name>
</gene>
<comment type="caution">
    <text evidence="1">The sequence shown here is derived from an EMBL/GenBank/DDBJ whole genome shotgun (WGS) entry which is preliminary data.</text>
</comment>
<accession>X0T9I4</accession>
<dbReference type="InterPro" id="IPR006311">
    <property type="entry name" value="TAT_signal"/>
</dbReference>
<evidence type="ECO:0008006" key="2">
    <source>
        <dbReference type="Google" id="ProtNLM"/>
    </source>
</evidence>
<proteinExistence type="predicted"/>
<evidence type="ECO:0000313" key="1">
    <source>
        <dbReference type="EMBL" id="GAF90153.1"/>
    </source>
</evidence>
<feature type="non-terminal residue" evidence="1">
    <location>
        <position position="134"/>
    </location>
</feature>
<dbReference type="AlphaFoldDB" id="X0T9I4"/>
<organism evidence="1">
    <name type="scientific">marine sediment metagenome</name>
    <dbReference type="NCBI Taxonomy" id="412755"/>
    <lineage>
        <taxon>unclassified sequences</taxon>
        <taxon>metagenomes</taxon>
        <taxon>ecological metagenomes</taxon>
    </lineage>
</organism>
<dbReference type="InterPro" id="IPR036291">
    <property type="entry name" value="NAD(P)-bd_dom_sf"/>
</dbReference>
<dbReference type="SUPFAM" id="SSF51735">
    <property type="entry name" value="NAD(P)-binding Rossmann-fold domains"/>
    <property type="match status" value="1"/>
</dbReference>
<dbReference type="EMBL" id="BARS01018047">
    <property type="protein sequence ID" value="GAF90153.1"/>
    <property type="molecule type" value="Genomic_DNA"/>
</dbReference>
<protein>
    <recommendedName>
        <fullName evidence="2">Gfo/Idh/MocA-like oxidoreductase N-terminal domain-containing protein</fullName>
    </recommendedName>
</protein>
<reference evidence="1" key="1">
    <citation type="journal article" date="2014" name="Front. Microbiol.">
        <title>High frequency of phylogenetically diverse reductive dehalogenase-homologous genes in deep subseafloor sedimentary metagenomes.</title>
        <authorList>
            <person name="Kawai M."/>
            <person name="Futagami T."/>
            <person name="Toyoda A."/>
            <person name="Takaki Y."/>
            <person name="Nishi S."/>
            <person name="Hori S."/>
            <person name="Arai W."/>
            <person name="Tsubouchi T."/>
            <person name="Morono Y."/>
            <person name="Uchiyama I."/>
            <person name="Ito T."/>
            <person name="Fujiyama A."/>
            <person name="Inagaki F."/>
            <person name="Takami H."/>
        </authorList>
    </citation>
    <scope>NUCLEOTIDE SEQUENCE</scope>
    <source>
        <strain evidence="1">Expedition CK06-06</strain>
    </source>
</reference>
<name>X0T9I4_9ZZZZ</name>
<sequence length="134" mass="14438">MVNNEESDGSTVEGIGRREFLQSTATVGAGLVLNPVVLGQSGAGKVDDINVALIGLGVQCGRLMDAILVSKAAQREGIKGVRFKAVCDIFPYRLKLISGRLRKAYKHDVNAYEKYEEMLANEKDLDAAIIATPD</sequence>
<dbReference type="Gene3D" id="3.40.50.720">
    <property type="entry name" value="NAD(P)-binding Rossmann-like Domain"/>
    <property type="match status" value="1"/>
</dbReference>